<dbReference type="InterPro" id="IPR047057">
    <property type="entry name" value="MerR_fam"/>
</dbReference>
<dbReference type="PANTHER" id="PTHR30204:SF94">
    <property type="entry name" value="HEAVY METAL-DEPENDENT TRANSCRIPTIONAL REGULATOR HI_0293-RELATED"/>
    <property type="match status" value="1"/>
</dbReference>
<evidence type="ECO:0000256" key="2">
    <source>
        <dbReference type="ARBA" id="ARBA00023125"/>
    </source>
</evidence>
<comment type="caution">
    <text evidence="5">The sequence shown here is derived from an EMBL/GenBank/DDBJ whole genome shotgun (WGS) entry which is preliminary data.</text>
</comment>
<protein>
    <submittedName>
        <fullName evidence="5">Helix-turn-helix domain-containing protein</fullName>
    </submittedName>
</protein>
<evidence type="ECO:0000259" key="4">
    <source>
        <dbReference type="PROSITE" id="PS50937"/>
    </source>
</evidence>
<dbReference type="EMBL" id="JBHUER010000003">
    <property type="protein sequence ID" value="MFD1702337.1"/>
    <property type="molecule type" value="Genomic_DNA"/>
</dbReference>
<evidence type="ECO:0000256" key="3">
    <source>
        <dbReference type="ARBA" id="ARBA00023163"/>
    </source>
</evidence>
<evidence type="ECO:0000313" key="5">
    <source>
        <dbReference type="EMBL" id="MFD1702337.1"/>
    </source>
</evidence>
<dbReference type="Gene3D" id="1.10.1660.10">
    <property type="match status" value="1"/>
</dbReference>
<name>A0ABW4K3K6_9HYPH</name>
<dbReference type="RefSeq" id="WP_378797567.1">
    <property type="nucleotide sequence ID" value="NZ_JBHUER010000003.1"/>
</dbReference>
<keyword evidence="6" id="KW-1185">Reference proteome</keyword>
<gene>
    <name evidence="5" type="ORF">ACFSCV_04895</name>
</gene>
<accession>A0ABW4K3K6</accession>
<dbReference type="CDD" id="cd04785">
    <property type="entry name" value="HTH_CadR-PbrR-like"/>
    <property type="match status" value="1"/>
</dbReference>
<dbReference type="Pfam" id="PF09278">
    <property type="entry name" value="MerR-DNA-bind"/>
    <property type="match status" value="1"/>
</dbReference>
<dbReference type="Pfam" id="PF00376">
    <property type="entry name" value="MerR"/>
    <property type="match status" value="1"/>
</dbReference>
<dbReference type="Proteomes" id="UP001597308">
    <property type="component" value="Unassembled WGS sequence"/>
</dbReference>
<dbReference type="PANTHER" id="PTHR30204">
    <property type="entry name" value="REDOX-CYCLING DRUG-SENSING TRANSCRIPTIONAL ACTIVATOR SOXR"/>
    <property type="match status" value="1"/>
</dbReference>
<sequence>MAKADEHVTIGALAKATGVKVPTIRFYEEIGLIPAPPRTNSNRRLYGPAARSRLGFVRHARDLGFDLPAIRALLALQDRPDAPCAEADAIARERLDEVERKIAALAALKGELEAMVRSCAHGRVADCRVIETLGDHHLCRGEHPRA</sequence>
<dbReference type="InterPro" id="IPR009061">
    <property type="entry name" value="DNA-bd_dom_put_sf"/>
</dbReference>
<organism evidence="5 6">
    <name type="scientific">Methylopila henanensis</name>
    <dbReference type="NCBI Taxonomy" id="873516"/>
    <lineage>
        <taxon>Bacteria</taxon>
        <taxon>Pseudomonadati</taxon>
        <taxon>Pseudomonadota</taxon>
        <taxon>Alphaproteobacteria</taxon>
        <taxon>Hyphomicrobiales</taxon>
        <taxon>Methylopilaceae</taxon>
        <taxon>Methylopila</taxon>
    </lineage>
</organism>
<evidence type="ECO:0000256" key="1">
    <source>
        <dbReference type="ARBA" id="ARBA00023015"/>
    </source>
</evidence>
<dbReference type="InterPro" id="IPR000551">
    <property type="entry name" value="MerR-type_HTH_dom"/>
</dbReference>
<dbReference type="PROSITE" id="PS50937">
    <property type="entry name" value="HTH_MERR_2"/>
    <property type="match status" value="1"/>
</dbReference>
<evidence type="ECO:0000313" key="6">
    <source>
        <dbReference type="Proteomes" id="UP001597308"/>
    </source>
</evidence>
<keyword evidence="3" id="KW-0804">Transcription</keyword>
<keyword evidence="1" id="KW-0805">Transcription regulation</keyword>
<dbReference type="InterPro" id="IPR015358">
    <property type="entry name" value="Tscrpt_reg_MerR_DNA-bd"/>
</dbReference>
<keyword evidence="2" id="KW-0238">DNA-binding</keyword>
<dbReference type="PRINTS" id="PR00040">
    <property type="entry name" value="HTHMERR"/>
</dbReference>
<dbReference type="SMART" id="SM00422">
    <property type="entry name" value="HTH_MERR"/>
    <property type="match status" value="1"/>
</dbReference>
<feature type="domain" description="HTH merR-type" evidence="4">
    <location>
        <begin position="7"/>
        <end position="76"/>
    </location>
</feature>
<proteinExistence type="predicted"/>
<dbReference type="PROSITE" id="PS00552">
    <property type="entry name" value="HTH_MERR_1"/>
    <property type="match status" value="1"/>
</dbReference>
<reference evidence="6" key="1">
    <citation type="journal article" date="2019" name="Int. J. Syst. Evol. Microbiol.">
        <title>The Global Catalogue of Microorganisms (GCM) 10K type strain sequencing project: providing services to taxonomists for standard genome sequencing and annotation.</title>
        <authorList>
            <consortium name="The Broad Institute Genomics Platform"/>
            <consortium name="The Broad Institute Genome Sequencing Center for Infectious Disease"/>
            <person name="Wu L."/>
            <person name="Ma J."/>
        </authorList>
    </citation>
    <scope>NUCLEOTIDE SEQUENCE [LARGE SCALE GENOMIC DNA]</scope>
    <source>
        <strain evidence="6">KCTC 23707</strain>
    </source>
</reference>
<dbReference type="SUPFAM" id="SSF46955">
    <property type="entry name" value="Putative DNA-binding domain"/>
    <property type="match status" value="1"/>
</dbReference>